<comment type="cofactor">
    <cofactor evidence="1 12">
        <name>heme b</name>
        <dbReference type="ChEBI" id="CHEBI:60344"/>
    </cofactor>
</comment>
<organism evidence="13 14">
    <name type="scientific">Acidisphaera rubrifaciens HS-AP3</name>
    <dbReference type="NCBI Taxonomy" id="1231350"/>
    <lineage>
        <taxon>Bacteria</taxon>
        <taxon>Pseudomonadati</taxon>
        <taxon>Pseudomonadota</taxon>
        <taxon>Alphaproteobacteria</taxon>
        <taxon>Acetobacterales</taxon>
        <taxon>Acetobacteraceae</taxon>
        <taxon>Acidisphaera</taxon>
    </lineage>
</organism>
<comment type="subcellular location">
    <subcellularLocation>
        <location evidence="12">Cell membrane</location>
        <topology evidence="12">Multi-pass membrane protein</topology>
    </subcellularLocation>
    <subcellularLocation>
        <location evidence="2">Membrane</location>
        <topology evidence="2">Multi-pass membrane protein</topology>
    </subcellularLocation>
</comment>
<dbReference type="RefSeq" id="WP_084623460.1">
    <property type="nucleotide sequence ID" value="NZ_BANB01000303.1"/>
</dbReference>
<feature type="transmembrane region" description="Helical" evidence="12">
    <location>
        <begin position="286"/>
        <end position="304"/>
    </location>
</feature>
<dbReference type="Pfam" id="PF02628">
    <property type="entry name" value="COX15-CtaA"/>
    <property type="match status" value="1"/>
</dbReference>
<feature type="transmembrane region" description="Helical" evidence="12">
    <location>
        <begin position="111"/>
        <end position="129"/>
    </location>
</feature>
<comment type="pathway">
    <text evidence="10 12">Porphyrin-containing compound metabolism; heme A biosynthesis; heme A from heme O: step 1/1.</text>
</comment>
<comment type="caution">
    <text evidence="13">The sequence shown here is derived from an EMBL/GenBank/DDBJ whole genome shotgun (WGS) entry which is preliminary data.</text>
</comment>
<feature type="binding site" description="axial binding residue" evidence="12">
    <location>
        <position position="284"/>
    </location>
    <ligand>
        <name>heme</name>
        <dbReference type="ChEBI" id="CHEBI:30413"/>
    </ligand>
    <ligandPart>
        <name>Fe</name>
        <dbReference type="ChEBI" id="CHEBI:18248"/>
    </ligandPart>
</feature>
<evidence type="ECO:0000256" key="4">
    <source>
        <dbReference type="ARBA" id="ARBA00022723"/>
    </source>
</evidence>
<feature type="transmembrane region" description="Helical" evidence="12">
    <location>
        <begin position="176"/>
        <end position="199"/>
    </location>
</feature>
<evidence type="ECO:0000256" key="9">
    <source>
        <dbReference type="ARBA" id="ARBA00023136"/>
    </source>
</evidence>
<evidence type="ECO:0000256" key="5">
    <source>
        <dbReference type="ARBA" id="ARBA00022989"/>
    </source>
</evidence>
<evidence type="ECO:0000313" key="13">
    <source>
        <dbReference type="EMBL" id="GAN77412.1"/>
    </source>
</evidence>
<dbReference type="HAMAP" id="MF_01665">
    <property type="entry name" value="HemeA_synth_type2"/>
    <property type="match status" value="1"/>
</dbReference>
<dbReference type="Proteomes" id="UP000032680">
    <property type="component" value="Unassembled WGS sequence"/>
</dbReference>
<keyword evidence="9 12" id="KW-0472">Membrane</keyword>
<dbReference type="EMBL" id="BANB01000303">
    <property type="protein sequence ID" value="GAN77412.1"/>
    <property type="molecule type" value="Genomic_DNA"/>
</dbReference>
<comment type="function">
    <text evidence="12">Catalyzes the conversion of heme O to heme A by two successive hydroxylations of the methyl group at C8. The first hydroxylation forms heme I, the second hydroxylation results in an unstable dihydroxymethyl group, which spontaneously dehydrates, resulting in the formyl group of heme A.</text>
</comment>
<keyword evidence="8 12" id="KW-0350">Heme biosynthesis</keyword>
<dbReference type="InterPro" id="IPR003780">
    <property type="entry name" value="COX15/CtaA_fam"/>
</dbReference>
<dbReference type="PANTHER" id="PTHR23289:SF2">
    <property type="entry name" value="CYTOCHROME C OXIDASE ASSEMBLY PROTEIN COX15 HOMOLOG"/>
    <property type="match status" value="1"/>
</dbReference>
<evidence type="ECO:0000256" key="7">
    <source>
        <dbReference type="ARBA" id="ARBA00023004"/>
    </source>
</evidence>
<evidence type="ECO:0000256" key="11">
    <source>
        <dbReference type="ARBA" id="ARBA00048044"/>
    </source>
</evidence>
<evidence type="ECO:0000256" key="12">
    <source>
        <dbReference type="HAMAP-Rule" id="MF_01665"/>
    </source>
</evidence>
<evidence type="ECO:0000256" key="2">
    <source>
        <dbReference type="ARBA" id="ARBA00004141"/>
    </source>
</evidence>
<keyword evidence="6 12" id="KW-0560">Oxidoreductase</keyword>
<keyword evidence="4 12" id="KW-0479">Metal-binding</keyword>
<evidence type="ECO:0000313" key="14">
    <source>
        <dbReference type="Proteomes" id="UP000032680"/>
    </source>
</evidence>
<dbReference type="GO" id="GO:0006784">
    <property type="term" value="P:heme A biosynthetic process"/>
    <property type="evidence" value="ECO:0007669"/>
    <property type="project" value="UniProtKB-UniRule"/>
</dbReference>
<evidence type="ECO:0000256" key="8">
    <source>
        <dbReference type="ARBA" id="ARBA00023133"/>
    </source>
</evidence>
<accession>A0A0D6P6W9</accession>
<comment type="catalytic activity">
    <reaction evidence="11">
        <text>Fe(II)-heme o + 2 A + H2O = Fe(II)-heme a + 2 AH2</text>
        <dbReference type="Rhea" id="RHEA:63388"/>
        <dbReference type="ChEBI" id="CHEBI:13193"/>
        <dbReference type="ChEBI" id="CHEBI:15377"/>
        <dbReference type="ChEBI" id="CHEBI:17499"/>
        <dbReference type="ChEBI" id="CHEBI:60530"/>
        <dbReference type="ChEBI" id="CHEBI:61715"/>
        <dbReference type="EC" id="1.17.99.9"/>
    </reaction>
    <physiologicalReaction direction="left-to-right" evidence="11">
        <dbReference type="Rhea" id="RHEA:63389"/>
    </physiologicalReaction>
</comment>
<dbReference type="OrthoDB" id="9793156at2"/>
<evidence type="ECO:0000256" key="10">
    <source>
        <dbReference type="ARBA" id="ARBA00044501"/>
    </source>
</evidence>
<gene>
    <name evidence="12" type="primary">ctaA</name>
    <name evidence="13" type="ORF">Asru_0303_15</name>
</gene>
<keyword evidence="7 12" id="KW-0408">Iron</keyword>
<keyword evidence="14" id="KW-1185">Reference proteome</keyword>
<proteinExistence type="inferred from homology"/>
<reference evidence="13 14" key="1">
    <citation type="submission" date="2012-11" db="EMBL/GenBank/DDBJ databases">
        <title>Whole genome sequence of Acidisphaera rubrifaciens HS-AP3.</title>
        <authorList>
            <person name="Azuma Y."/>
            <person name="Higashiura N."/>
            <person name="Hirakawa H."/>
            <person name="Matsushita K."/>
        </authorList>
    </citation>
    <scope>NUCLEOTIDE SEQUENCE [LARGE SCALE GENOMIC DNA]</scope>
    <source>
        <strain evidence="13 14">HS-AP3</strain>
    </source>
</reference>
<dbReference type="AlphaFoldDB" id="A0A0D6P6W9"/>
<dbReference type="InterPro" id="IPR023754">
    <property type="entry name" value="HemeA_Synthase_type2"/>
</dbReference>
<dbReference type="GO" id="GO:0046872">
    <property type="term" value="F:metal ion binding"/>
    <property type="evidence" value="ECO:0007669"/>
    <property type="project" value="UniProtKB-KW"/>
</dbReference>
<feature type="transmembrane region" description="Helical" evidence="12">
    <location>
        <begin position="344"/>
        <end position="364"/>
    </location>
</feature>
<feature type="transmembrane region" description="Helical" evidence="12">
    <location>
        <begin position="220"/>
        <end position="246"/>
    </location>
</feature>
<comment type="subunit">
    <text evidence="12">Interacts with CtaB.</text>
</comment>
<feature type="transmembrane region" description="Helical" evidence="12">
    <location>
        <begin position="316"/>
        <end position="338"/>
    </location>
</feature>
<evidence type="ECO:0000256" key="3">
    <source>
        <dbReference type="ARBA" id="ARBA00022692"/>
    </source>
</evidence>
<dbReference type="GO" id="GO:0005886">
    <property type="term" value="C:plasma membrane"/>
    <property type="evidence" value="ECO:0007669"/>
    <property type="project" value="UniProtKB-SubCell"/>
</dbReference>
<evidence type="ECO:0000256" key="6">
    <source>
        <dbReference type="ARBA" id="ARBA00023002"/>
    </source>
</evidence>
<comment type="similarity">
    <text evidence="12">Belongs to the COX15/CtaA family. Type 2 subfamily.</text>
</comment>
<sequence>MPFDVVQFPGAGPDDRASSRSSRRLVGLWLLCMCLMIGVMVVLGGTTRLTGSGLSIMEWRPVTGILPPMSEAAWLRLFREYQAIPQYRLLHEGFGLAGFKHIFWLEWTHRLWGRLIGFAFLVPLVWFWWTGRIERRLRPRLALIFALGGLQGLVGWFMVASGFFPESTAVSPYRLVIHLTLALILYAAILWTAFGLLWPRPALLLPRRSAVASADGMVRPLSAVLCALVALTIVAGGFVAGTHAGFDYNTFPLMDGHLIPAAYDRLSPFLLNLTANIAAVQFDHRVLATLTALTACAVLALGFARPQLRQVLRPRLVAVGAAVAAQYALGVATLLWVVPVPLAAAHQFGAVLVLTASLALLHAVRPALNRRQLKDMSSVDGQADGAAPRPRRLIRPF</sequence>
<keyword evidence="3 12" id="KW-0812">Transmembrane</keyword>
<dbReference type="UniPathway" id="UPA00269">
    <property type="reaction ID" value="UER00713"/>
</dbReference>
<dbReference type="EC" id="1.17.99.9" evidence="12"/>
<protein>
    <recommendedName>
        <fullName evidence="12">Heme A synthase</fullName>
        <shortName evidence="12">HAS</shortName>
        <ecNumber evidence="12">1.17.99.9</ecNumber>
    </recommendedName>
    <alternativeName>
        <fullName evidence="12">Cytochrome aa3-controlling protein</fullName>
    </alternativeName>
</protein>
<dbReference type="PANTHER" id="PTHR23289">
    <property type="entry name" value="CYTOCHROME C OXIDASE ASSEMBLY PROTEIN COX15"/>
    <property type="match status" value="1"/>
</dbReference>
<keyword evidence="12" id="KW-1003">Cell membrane</keyword>
<dbReference type="GO" id="GO:0120547">
    <property type="term" value="F:heme A synthase activity"/>
    <property type="evidence" value="ECO:0007669"/>
    <property type="project" value="UniProtKB-EC"/>
</dbReference>
<feature type="transmembrane region" description="Helical" evidence="12">
    <location>
        <begin position="25"/>
        <end position="45"/>
    </location>
</feature>
<keyword evidence="5 12" id="KW-1133">Transmembrane helix</keyword>
<feature type="transmembrane region" description="Helical" evidence="12">
    <location>
        <begin position="141"/>
        <end position="164"/>
    </location>
</feature>
<name>A0A0D6P6W9_9PROT</name>
<dbReference type="GO" id="GO:0016653">
    <property type="term" value="F:oxidoreductase activity, acting on NAD(P)H, heme protein as acceptor"/>
    <property type="evidence" value="ECO:0007669"/>
    <property type="project" value="TreeGrafter"/>
</dbReference>
<evidence type="ECO:0000256" key="1">
    <source>
        <dbReference type="ARBA" id="ARBA00001970"/>
    </source>
</evidence>
<feature type="binding site" description="axial binding residue" evidence="12">
    <location>
        <position position="346"/>
    </location>
    <ligand>
        <name>heme</name>
        <dbReference type="ChEBI" id="CHEBI:30413"/>
    </ligand>
    <ligandPart>
        <name>Fe</name>
        <dbReference type="ChEBI" id="CHEBI:18248"/>
    </ligandPart>
</feature>